<feature type="region of interest" description="Disordered" evidence="1">
    <location>
        <begin position="1"/>
        <end position="104"/>
    </location>
</feature>
<dbReference type="AlphaFoldDB" id="K0R5E4"/>
<feature type="compositionally biased region" description="Basic and acidic residues" evidence="1">
    <location>
        <begin position="88"/>
        <end position="101"/>
    </location>
</feature>
<protein>
    <submittedName>
        <fullName evidence="2">Uncharacterized protein</fullName>
    </submittedName>
</protein>
<proteinExistence type="predicted"/>
<dbReference type="EMBL" id="AGNL01050720">
    <property type="protein sequence ID" value="EJK43721.1"/>
    <property type="molecule type" value="Genomic_DNA"/>
</dbReference>
<evidence type="ECO:0000313" key="2">
    <source>
        <dbReference type="EMBL" id="EJK43721.1"/>
    </source>
</evidence>
<sequence>MPTKGKDFSRLQLQPTPPQERQQPQTDASSKATAATTAAPTSTSATTSVPASSTTTQPVAMKVGKGKHFGRIITAPSTSQMPIPNRPNRSEDSEAPHRAEPSTKASMAEVEFESCSAEATLAVPLDVVFRVCSGVGQSRSKGGGQNLLFTSSEITTLLKIEMLSHELDCLLSLVYDSLERVHKMKEVQTRIRAVNSVHPYLRALMPLVHVHRETAEVALKHATNEGFGIKRILKELDLCAHDLAKCAEQNLTMASQIENFLGSNSALSRDKRAIAEIEEAVSERIQNLSDLAFGSVSDRSLIADNAEPFVSMKELCERLFPKTTPEYTESQFDAAETLATMLN</sequence>
<gene>
    <name evidence="2" type="ORF">THAOC_37811</name>
</gene>
<organism evidence="2 3">
    <name type="scientific">Thalassiosira oceanica</name>
    <name type="common">Marine diatom</name>
    <dbReference type="NCBI Taxonomy" id="159749"/>
    <lineage>
        <taxon>Eukaryota</taxon>
        <taxon>Sar</taxon>
        <taxon>Stramenopiles</taxon>
        <taxon>Ochrophyta</taxon>
        <taxon>Bacillariophyta</taxon>
        <taxon>Coscinodiscophyceae</taxon>
        <taxon>Thalassiosirophycidae</taxon>
        <taxon>Thalassiosirales</taxon>
        <taxon>Thalassiosiraceae</taxon>
        <taxon>Thalassiosira</taxon>
    </lineage>
</organism>
<keyword evidence="3" id="KW-1185">Reference proteome</keyword>
<reference evidence="2 3" key="1">
    <citation type="journal article" date="2012" name="Genome Biol.">
        <title>Genome and low-iron response of an oceanic diatom adapted to chronic iron limitation.</title>
        <authorList>
            <person name="Lommer M."/>
            <person name="Specht M."/>
            <person name="Roy A.S."/>
            <person name="Kraemer L."/>
            <person name="Andreson R."/>
            <person name="Gutowska M.A."/>
            <person name="Wolf J."/>
            <person name="Bergner S.V."/>
            <person name="Schilhabel M.B."/>
            <person name="Klostermeier U.C."/>
            <person name="Beiko R.G."/>
            <person name="Rosenstiel P."/>
            <person name="Hippler M."/>
            <person name="Laroche J."/>
        </authorList>
    </citation>
    <scope>NUCLEOTIDE SEQUENCE [LARGE SCALE GENOMIC DNA]</scope>
    <source>
        <strain evidence="2 3">CCMP1005</strain>
    </source>
</reference>
<evidence type="ECO:0000313" key="3">
    <source>
        <dbReference type="Proteomes" id="UP000266841"/>
    </source>
</evidence>
<comment type="caution">
    <text evidence="2">The sequence shown here is derived from an EMBL/GenBank/DDBJ whole genome shotgun (WGS) entry which is preliminary data.</text>
</comment>
<name>K0R5E4_THAOC</name>
<accession>K0R5E4</accession>
<dbReference type="eggNOG" id="ENOG502QYX9">
    <property type="taxonomic scope" value="Eukaryota"/>
</dbReference>
<dbReference type="OrthoDB" id="56223at2759"/>
<feature type="compositionally biased region" description="Low complexity" evidence="1">
    <location>
        <begin position="10"/>
        <end position="56"/>
    </location>
</feature>
<dbReference type="OMA" id="KCAMELR"/>
<evidence type="ECO:0000256" key="1">
    <source>
        <dbReference type="SAM" id="MobiDB-lite"/>
    </source>
</evidence>
<dbReference type="Proteomes" id="UP000266841">
    <property type="component" value="Unassembled WGS sequence"/>
</dbReference>